<feature type="domain" description="DUF1254" evidence="2">
    <location>
        <begin position="78"/>
        <end position="209"/>
    </location>
</feature>
<comment type="caution">
    <text evidence="3">The sequence shown here is derived from an EMBL/GenBank/DDBJ whole genome shotgun (WGS) entry which is preliminary data.</text>
</comment>
<evidence type="ECO:0000313" key="3">
    <source>
        <dbReference type="EMBL" id="TCJ93572.1"/>
    </source>
</evidence>
<keyword evidence="4" id="KW-1185">Reference proteome</keyword>
<name>A0A4R1FJN1_9NOCA</name>
<feature type="domain" description="DUF1214" evidence="1">
    <location>
        <begin position="332"/>
        <end position="439"/>
    </location>
</feature>
<evidence type="ECO:0000259" key="1">
    <source>
        <dbReference type="Pfam" id="PF06742"/>
    </source>
</evidence>
<protein>
    <recommendedName>
        <fullName evidence="5">DUF1254 domain-containing protein</fullName>
    </recommendedName>
</protein>
<evidence type="ECO:0000259" key="2">
    <source>
        <dbReference type="Pfam" id="PF06863"/>
    </source>
</evidence>
<evidence type="ECO:0000313" key="4">
    <source>
        <dbReference type="Proteomes" id="UP000294856"/>
    </source>
</evidence>
<dbReference type="PANTHER" id="PTHR36509">
    <property type="entry name" value="BLL3101 PROTEIN"/>
    <property type="match status" value="1"/>
</dbReference>
<dbReference type="EMBL" id="SMFR01000005">
    <property type="protein sequence ID" value="TCJ93572.1"/>
    <property type="molecule type" value="Genomic_DNA"/>
</dbReference>
<evidence type="ECO:0008006" key="5">
    <source>
        <dbReference type="Google" id="ProtNLM"/>
    </source>
</evidence>
<dbReference type="Gene3D" id="2.60.40.1610">
    <property type="entry name" value="Domain of unknown function DUF1254"/>
    <property type="match status" value="1"/>
</dbReference>
<proteinExistence type="predicted"/>
<dbReference type="InterPro" id="IPR010679">
    <property type="entry name" value="DUF1254"/>
</dbReference>
<reference evidence="3 4" key="1">
    <citation type="submission" date="2019-03" db="EMBL/GenBank/DDBJ databases">
        <title>Genomic Encyclopedia of Type Strains, Phase IV (KMG-IV): sequencing the most valuable type-strain genomes for metagenomic binning, comparative biology and taxonomic classification.</title>
        <authorList>
            <person name="Goeker M."/>
        </authorList>
    </citation>
    <scope>NUCLEOTIDE SEQUENCE [LARGE SCALE GENOMIC DNA]</scope>
    <source>
        <strain evidence="3 4">DSM 44684</strain>
    </source>
</reference>
<dbReference type="Pfam" id="PF06742">
    <property type="entry name" value="DUF1214"/>
    <property type="match status" value="1"/>
</dbReference>
<dbReference type="STRING" id="1210063.GCA_001612665_05126"/>
<sequence>MIGPFHLVRVSFFGVRLRSVADTRADEPRTVAALDESEGDRVAISDGLARDAYLYGYSIDEAYKFLYETTIEPGIALNEFQLLRDLADDSYTAHPTINNDTLHLQGWFDVGAEPVVVTIPDFDEGRYWILHTMDLGHYTNAMIGSRTRGTRGGRFLFAARSWQGTVPDGMDAVVRSESDLVKVMGRIMTIGGDDLEIARHLQDEWRIEPLSAFLGAPSPAAPTRDYPDPASTNWLRRVNFALAAGSMAQADATWLADYAEVGLAPGRTDFTPEQLDAAERGQRLGMAHIRALAPQQTSAARLLGTRADLQDGPRDLFAIGTFLGQWGLPPVESVYMKVETGADGRPINGSAGQTYHARFQPPAASEFWSFTVYGSDDRLMAHNAINRHSRGDRTLTPDADGYYTLLLSADVDAHADDPNFLPIPDKDAYLILRMYGPSQAVQDGQYTMPAFET</sequence>
<dbReference type="SUPFAM" id="SSF160935">
    <property type="entry name" value="VPA0735-like"/>
    <property type="match status" value="1"/>
</dbReference>
<accession>A0A4R1FJN1</accession>
<dbReference type="InterPro" id="IPR037050">
    <property type="entry name" value="DUF1254_sf"/>
</dbReference>
<dbReference type="AlphaFoldDB" id="A0A4R1FJN1"/>
<dbReference type="Gene3D" id="2.60.120.1600">
    <property type="match status" value="1"/>
</dbReference>
<dbReference type="OrthoDB" id="40820at2"/>
<dbReference type="InterPro" id="IPR010621">
    <property type="entry name" value="DUF1214"/>
</dbReference>
<organism evidence="3 4">
    <name type="scientific">Nocardia alba</name>
    <dbReference type="NCBI Taxonomy" id="225051"/>
    <lineage>
        <taxon>Bacteria</taxon>
        <taxon>Bacillati</taxon>
        <taxon>Actinomycetota</taxon>
        <taxon>Actinomycetes</taxon>
        <taxon>Mycobacteriales</taxon>
        <taxon>Nocardiaceae</taxon>
        <taxon>Nocardia</taxon>
    </lineage>
</organism>
<dbReference type="Pfam" id="PF06863">
    <property type="entry name" value="DUF1254"/>
    <property type="match status" value="1"/>
</dbReference>
<dbReference type="Proteomes" id="UP000294856">
    <property type="component" value="Unassembled WGS sequence"/>
</dbReference>
<gene>
    <name evidence="3" type="ORF">DFR71_5422</name>
</gene>
<dbReference type="PANTHER" id="PTHR36509:SF2">
    <property type="entry name" value="BLL3101 PROTEIN"/>
    <property type="match status" value="1"/>
</dbReference>